<dbReference type="Proteomes" id="UP001259492">
    <property type="component" value="Unassembled WGS sequence"/>
</dbReference>
<keyword evidence="3" id="KW-1185">Reference proteome</keyword>
<keyword evidence="1" id="KW-0732">Signal</keyword>
<feature type="signal peptide" evidence="1">
    <location>
        <begin position="1"/>
        <end position="19"/>
    </location>
</feature>
<protein>
    <recommendedName>
        <fullName evidence="4">Lipoprotein</fullName>
    </recommendedName>
</protein>
<evidence type="ECO:0000313" key="2">
    <source>
        <dbReference type="EMBL" id="MDT0557760.1"/>
    </source>
</evidence>
<evidence type="ECO:0000313" key="3">
    <source>
        <dbReference type="Proteomes" id="UP001259492"/>
    </source>
</evidence>
<feature type="chain" id="PRO_5045450446" description="Lipoprotein" evidence="1">
    <location>
        <begin position="20"/>
        <end position="136"/>
    </location>
</feature>
<proteinExistence type="predicted"/>
<organism evidence="2 3">
    <name type="scientific">Microcosmobacter mediterraneus</name>
    <dbReference type="NCBI Taxonomy" id="3075607"/>
    <lineage>
        <taxon>Bacteria</taxon>
        <taxon>Pseudomonadati</taxon>
        <taxon>Bacteroidota</taxon>
        <taxon>Flavobacteriia</taxon>
        <taxon>Flavobacteriales</taxon>
        <taxon>Flavobacteriaceae</taxon>
        <taxon>Microcosmobacter</taxon>
    </lineage>
</organism>
<accession>A0ABU2YIZ8</accession>
<gene>
    <name evidence="2" type="ORF">RM697_03830</name>
</gene>
<evidence type="ECO:0008006" key="4">
    <source>
        <dbReference type="Google" id="ProtNLM"/>
    </source>
</evidence>
<evidence type="ECO:0000256" key="1">
    <source>
        <dbReference type="SAM" id="SignalP"/>
    </source>
</evidence>
<dbReference type="PROSITE" id="PS51257">
    <property type="entry name" value="PROKAR_LIPOPROTEIN"/>
    <property type="match status" value="1"/>
</dbReference>
<sequence length="136" mass="15230">MRTLKYVLLFLLIMPSFLACEEDEEGDNEPERLTVLATFNNDRGIGGCNPSYAVTFVVSYRDIQAFIDLPPQGTGFLNLLVEDGESINVQVRKQTDDSVVADANVSVRTDSRPEALQESPRIVSFCEVFNLSFQNF</sequence>
<reference evidence="2 3" key="1">
    <citation type="submission" date="2023-09" db="EMBL/GenBank/DDBJ databases">
        <authorList>
            <person name="Rey-Velasco X."/>
        </authorList>
    </citation>
    <scope>NUCLEOTIDE SEQUENCE [LARGE SCALE GENOMIC DNA]</scope>
    <source>
        <strain evidence="2 3">W332</strain>
    </source>
</reference>
<comment type="caution">
    <text evidence="2">The sequence shown here is derived from an EMBL/GenBank/DDBJ whole genome shotgun (WGS) entry which is preliminary data.</text>
</comment>
<dbReference type="RefSeq" id="WP_311426537.1">
    <property type="nucleotide sequence ID" value="NZ_JAVRIA010000002.1"/>
</dbReference>
<name>A0ABU2YIZ8_9FLAO</name>
<dbReference type="EMBL" id="JAVRIA010000002">
    <property type="protein sequence ID" value="MDT0557760.1"/>
    <property type="molecule type" value="Genomic_DNA"/>
</dbReference>